<comment type="function">
    <text evidence="2">Antitoxin component of a type II toxin-antitoxin (TA) system.</text>
</comment>
<dbReference type="NCBIfam" id="TIGR01552">
    <property type="entry name" value="phd_fam"/>
    <property type="match status" value="1"/>
</dbReference>
<comment type="similarity">
    <text evidence="1 2">Belongs to the phD/YefM antitoxin family.</text>
</comment>
<accession>A0ABP8PJH8</accession>
<proteinExistence type="inferred from homology"/>
<dbReference type="PANTHER" id="PTHR35377">
    <property type="entry name" value="ANTITOXIN VAPB49-RELATED-RELATED"/>
    <property type="match status" value="1"/>
</dbReference>
<dbReference type="RefSeq" id="WP_345187496.1">
    <property type="nucleotide sequence ID" value="NZ_BAABGP010000018.1"/>
</dbReference>
<dbReference type="EMBL" id="BAABGP010000018">
    <property type="protein sequence ID" value="GAA4487494.1"/>
    <property type="molecule type" value="Genomic_DNA"/>
</dbReference>
<evidence type="ECO:0000313" key="4">
    <source>
        <dbReference type="Proteomes" id="UP001500731"/>
    </source>
</evidence>
<dbReference type="Gene3D" id="3.40.1620.10">
    <property type="entry name" value="YefM-like domain"/>
    <property type="match status" value="1"/>
</dbReference>
<protein>
    <recommendedName>
        <fullName evidence="2">Antitoxin</fullName>
    </recommendedName>
</protein>
<dbReference type="InterPro" id="IPR006442">
    <property type="entry name" value="Antitoxin_Phd/YefM"/>
</dbReference>
<dbReference type="InterPro" id="IPR036165">
    <property type="entry name" value="YefM-like_sf"/>
</dbReference>
<reference evidence="4" key="1">
    <citation type="journal article" date="2019" name="Int. J. Syst. Evol. Microbiol.">
        <title>The Global Catalogue of Microorganisms (GCM) 10K type strain sequencing project: providing services to taxonomists for standard genome sequencing and annotation.</title>
        <authorList>
            <consortium name="The Broad Institute Genomics Platform"/>
            <consortium name="The Broad Institute Genome Sequencing Center for Infectious Disease"/>
            <person name="Wu L."/>
            <person name="Ma J."/>
        </authorList>
    </citation>
    <scope>NUCLEOTIDE SEQUENCE [LARGE SCALE GENOMIC DNA]</scope>
    <source>
        <strain evidence="4">JCM 17839</strain>
    </source>
</reference>
<sequence length="90" mass="9513">MTIATIGIRELRDGLSRHLAGVRGGDEIVVTDHGHPIARIVPISAESGIEALVRAGLATMPTAPRRTDYPAPIRVDGLVSDLVAESSGRY</sequence>
<dbReference type="SUPFAM" id="SSF143120">
    <property type="entry name" value="YefM-like"/>
    <property type="match status" value="1"/>
</dbReference>
<evidence type="ECO:0000313" key="3">
    <source>
        <dbReference type="EMBL" id="GAA4487494.1"/>
    </source>
</evidence>
<organism evidence="3 4">
    <name type="scientific">Microbacterium panaciterrae</name>
    <dbReference type="NCBI Taxonomy" id="985759"/>
    <lineage>
        <taxon>Bacteria</taxon>
        <taxon>Bacillati</taxon>
        <taxon>Actinomycetota</taxon>
        <taxon>Actinomycetes</taxon>
        <taxon>Micrococcales</taxon>
        <taxon>Microbacteriaceae</taxon>
        <taxon>Microbacterium</taxon>
    </lineage>
</organism>
<name>A0ABP8PJH8_9MICO</name>
<dbReference type="Proteomes" id="UP001500731">
    <property type="component" value="Unassembled WGS sequence"/>
</dbReference>
<evidence type="ECO:0000256" key="1">
    <source>
        <dbReference type="ARBA" id="ARBA00009981"/>
    </source>
</evidence>
<comment type="caution">
    <text evidence="3">The sequence shown here is derived from an EMBL/GenBank/DDBJ whole genome shotgun (WGS) entry which is preliminary data.</text>
</comment>
<dbReference type="InterPro" id="IPR051416">
    <property type="entry name" value="phD-YefM_TA_antitoxins"/>
</dbReference>
<evidence type="ECO:0000256" key="2">
    <source>
        <dbReference type="RuleBase" id="RU362080"/>
    </source>
</evidence>
<keyword evidence="4" id="KW-1185">Reference proteome</keyword>
<dbReference type="Pfam" id="PF02604">
    <property type="entry name" value="PhdYeFM_antitox"/>
    <property type="match status" value="1"/>
</dbReference>
<gene>
    <name evidence="3" type="ORF">GCM10023171_25280</name>
</gene>